<evidence type="ECO:0000256" key="4">
    <source>
        <dbReference type="ARBA" id="ARBA00022448"/>
    </source>
</evidence>
<comment type="similarity">
    <text evidence="2">Belongs to the MerT family.</text>
</comment>
<name>A0ABU7TR02_9HYPH</name>
<keyword evidence="7" id="KW-0997">Cell inner membrane</keyword>
<keyword evidence="5" id="KW-0475">Mercuric resistance</keyword>
<dbReference type="Pfam" id="PF02411">
    <property type="entry name" value="MerT"/>
    <property type="match status" value="1"/>
</dbReference>
<feature type="transmembrane region" description="Helical" evidence="16">
    <location>
        <begin position="57"/>
        <end position="75"/>
    </location>
</feature>
<keyword evidence="6" id="KW-1003">Cell membrane</keyword>
<evidence type="ECO:0000256" key="10">
    <source>
        <dbReference type="ARBA" id="ARBA00022914"/>
    </source>
</evidence>
<evidence type="ECO:0000256" key="2">
    <source>
        <dbReference type="ARBA" id="ARBA00008224"/>
    </source>
</evidence>
<protein>
    <recommendedName>
        <fullName evidence="3">Mercuric transport protein MerT</fullName>
    </recommendedName>
    <alternativeName>
        <fullName evidence="13">Mercury ion transport protein</fullName>
    </alternativeName>
</protein>
<dbReference type="EMBL" id="MLCA01000008">
    <property type="protein sequence ID" value="MEE7492058.1"/>
    <property type="molecule type" value="Genomic_DNA"/>
</dbReference>
<evidence type="ECO:0000256" key="14">
    <source>
        <dbReference type="ARBA" id="ARBA00045720"/>
    </source>
</evidence>
<feature type="transmembrane region" description="Helical" evidence="16">
    <location>
        <begin position="81"/>
        <end position="98"/>
    </location>
</feature>
<evidence type="ECO:0000256" key="5">
    <source>
        <dbReference type="ARBA" id="ARBA00022466"/>
    </source>
</evidence>
<feature type="transmembrane region" description="Helical" evidence="16">
    <location>
        <begin position="32"/>
        <end position="50"/>
    </location>
</feature>
<evidence type="ECO:0000313" key="17">
    <source>
        <dbReference type="EMBL" id="MEE7492058.1"/>
    </source>
</evidence>
<keyword evidence="4" id="KW-0813">Transport</keyword>
<evidence type="ECO:0000256" key="6">
    <source>
        <dbReference type="ARBA" id="ARBA00022475"/>
    </source>
</evidence>
<feature type="compositionally biased region" description="Polar residues" evidence="15">
    <location>
        <begin position="1"/>
        <end position="13"/>
    </location>
</feature>
<keyword evidence="11 16" id="KW-1133">Transmembrane helix</keyword>
<evidence type="ECO:0000256" key="11">
    <source>
        <dbReference type="ARBA" id="ARBA00022989"/>
    </source>
</evidence>
<keyword evidence="9" id="KW-0479">Metal-binding</keyword>
<evidence type="ECO:0000256" key="12">
    <source>
        <dbReference type="ARBA" id="ARBA00023136"/>
    </source>
</evidence>
<comment type="caution">
    <text evidence="17">The sequence shown here is derived from an EMBL/GenBank/DDBJ whole genome shotgun (WGS) entry which is preliminary data.</text>
</comment>
<keyword evidence="8 16" id="KW-0812">Transmembrane</keyword>
<dbReference type="RefSeq" id="WP_419539924.1">
    <property type="nucleotide sequence ID" value="NZ_MLCA01000008.1"/>
</dbReference>
<accession>A0ABU7TR02</accession>
<evidence type="ECO:0000256" key="16">
    <source>
        <dbReference type="SAM" id="Phobius"/>
    </source>
</evidence>
<reference evidence="17 18" key="1">
    <citation type="journal article" date="2012" name="Genet. Mol. Biol.">
        <title>Analysis of 16S rRNA and mxaF genes revealing insights into Methylobacterium niche-specific plant association.</title>
        <authorList>
            <person name="Dourado M.N."/>
            <person name="Andreote F.D."/>
            <person name="Dini-Andreote F."/>
            <person name="Conti R."/>
            <person name="Araujo J.M."/>
            <person name="Araujo W.L."/>
        </authorList>
    </citation>
    <scope>NUCLEOTIDE SEQUENCE [LARGE SCALE GENOMIC DNA]</scope>
    <source>
        <strain evidence="17 18">TC3-10</strain>
    </source>
</reference>
<evidence type="ECO:0000256" key="13">
    <source>
        <dbReference type="ARBA" id="ARBA00030934"/>
    </source>
</evidence>
<keyword evidence="10" id="KW-0476">Mercury</keyword>
<sequence length="150" mass="15159">MQSGTDMTDTPSIATPVRSAPRPRDSLPAPSGGWFAGLGTVAGLGALAASSCCALPVALASLGATGAAFGGLAMLASIRPLLLSGAALALLVGWWLFFRRRAVVCNTAGPCASPGPSRRTAALLAVGTALVALAIVWEPYLEPMVLRAMR</sequence>
<comment type="function">
    <text evidence="14">Involved in mercury resistance. Probably transfers a mercuric ion from the periplasmic Hg(2+)-binding protein MerP to the cytoplasmic mercuric reductase MerA.</text>
</comment>
<keyword evidence="18" id="KW-1185">Reference proteome</keyword>
<dbReference type="InterPro" id="IPR003457">
    <property type="entry name" value="Transprt_MerT"/>
</dbReference>
<dbReference type="Proteomes" id="UP001355206">
    <property type="component" value="Unassembled WGS sequence"/>
</dbReference>
<evidence type="ECO:0000256" key="7">
    <source>
        <dbReference type="ARBA" id="ARBA00022519"/>
    </source>
</evidence>
<evidence type="ECO:0000256" key="1">
    <source>
        <dbReference type="ARBA" id="ARBA00004429"/>
    </source>
</evidence>
<proteinExistence type="inferred from homology"/>
<gene>
    <name evidence="17" type="ORF">MOTC310_16895</name>
</gene>
<keyword evidence="12 16" id="KW-0472">Membrane</keyword>
<feature type="region of interest" description="Disordered" evidence="15">
    <location>
        <begin position="1"/>
        <end position="26"/>
    </location>
</feature>
<evidence type="ECO:0000256" key="15">
    <source>
        <dbReference type="SAM" id="MobiDB-lite"/>
    </source>
</evidence>
<feature type="transmembrane region" description="Helical" evidence="16">
    <location>
        <begin position="119"/>
        <end position="137"/>
    </location>
</feature>
<evidence type="ECO:0000313" key="18">
    <source>
        <dbReference type="Proteomes" id="UP001355206"/>
    </source>
</evidence>
<evidence type="ECO:0000256" key="3">
    <source>
        <dbReference type="ARBA" id="ARBA00017053"/>
    </source>
</evidence>
<evidence type="ECO:0000256" key="8">
    <source>
        <dbReference type="ARBA" id="ARBA00022692"/>
    </source>
</evidence>
<comment type="subcellular location">
    <subcellularLocation>
        <location evidence="1">Cell inner membrane</location>
        <topology evidence="1">Multi-pass membrane protein</topology>
    </subcellularLocation>
</comment>
<organism evidence="17 18">
    <name type="scientific">Methylobacterium oryzae</name>
    <dbReference type="NCBI Taxonomy" id="334852"/>
    <lineage>
        <taxon>Bacteria</taxon>
        <taxon>Pseudomonadati</taxon>
        <taxon>Pseudomonadota</taxon>
        <taxon>Alphaproteobacteria</taxon>
        <taxon>Hyphomicrobiales</taxon>
        <taxon>Methylobacteriaceae</taxon>
        <taxon>Methylobacterium</taxon>
    </lineage>
</organism>
<evidence type="ECO:0000256" key="9">
    <source>
        <dbReference type="ARBA" id="ARBA00022723"/>
    </source>
</evidence>